<protein>
    <submittedName>
        <fullName evidence="1">Cytotoxin</fullName>
    </submittedName>
</protein>
<accession>A0A7T6Z010</accession>
<dbReference type="AlphaFoldDB" id="A0A7T6Z010"/>
<evidence type="ECO:0000313" key="2">
    <source>
        <dbReference type="Proteomes" id="UP000595823"/>
    </source>
</evidence>
<reference evidence="1 2" key="1">
    <citation type="submission" date="2020-06" db="EMBL/GenBank/DDBJ databases">
        <title>Genomic analysis of Salicibibacter sp. NKC5-3.</title>
        <authorList>
            <person name="Oh Y.J."/>
        </authorList>
    </citation>
    <scope>NUCLEOTIDE SEQUENCE [LARGE SCALE GENOMIC DNA]</scope>
    <source>
        <strain evidence="1 2">NKC5-3</strain>
    </source>
</reference>
<dbReference type="EMBL" id="CP054705">
    <property type="protein sequence ID" value="QQK74181.1"/>
    <property type="molecule type" value="Genomic_DNA"/>
</dbReference>
<dbReference type="Gene3D" id="3.30.2310.20">
    <property type="entry name" value="RelE-like"/>
    <property type="match status" value="1"/>
</dbReference>
<organism evidence="1 2">
    <name type="scientific">Salicibibacter cibarius</name>
    <dbReference type="NCBI Taxonomy" id="2743000"/>
    <lineage>
        <taxon>Bacteria</taxon>
        <taxon>Bacillati</taxon>
        <taxon>Bacillota</taxon>
        <taxon>Bacilli</taxon>
        <taxon>Bacillales</taxon>
        <taxon>Bacillaceae</taxon>
        <taxon>Salicibibacter</taxon>
    </lineage>
</organism>
<proteinExistence type="predicted"/>
<dbReference type="Proteomes" id="UP000595823">
    <property type="component" value="Chromosome"/>
</dbReference>
<dbReference type="SUPFAM" id="SSF143011">
    <property type="entry name" value="RelE-like"/>
    <property type="match status" value="1"/>
</dbReference>
<gene>
    <name evidence="1" type="ORF">HUG15_00140</name>
</gene>
<dbReference type="KEGG" id="scia:HUG15_00140"/>
<sequence length="89" mass="10471">MNVERTSRFKKAYKKLDKQSQKVINHAVVILTEDFSHPSLRIKKMKGYHKPDVWEASVNMDLRLTFELIKPNTIILRNCGHHDRTLNTP</sequence>
<dbReference type="InterPro" id="IPR035093">
    <property type="entry name" value="RelE/ParE_toxin_dom_sf"/>
</dbReference>
<keyword evidence="2" id="KW-1185">Reference proteome</keyword>
<name>A0A7T6Z010_9BACI</name>
<evidence type="ECO:0000313" key="1">
    <source>
        <dbReference type="EMBL" id="QQK74181.1"/>
    </source>
</evidence>